<comment type="caution">
    <text evidence="1">The sequence shown here is derived from an EMBL/GenBank/DDBJ whole genome shotgun (WGS) entry which is preliminary data.</text>
</comment>
<evidence type="ECO:0000313" key="2">
    <source>
        <dbReference type="Proteomes" id="UP001525890"/>
    </source>
</evidence>
<reference evidence="1 2" key="1">
    <citation type="journal article" date="2022" name="Front. Microbiol.">
        <title>High genomic differentiation and limited gene flow indicate recent cryptic speciation within the genus Laspinema (cyanobacteria).</title>
        <authorList>
            <person name="Stanojkovic A."/>
            <person name="Skoupy S."/>
            <person name="Skaloud P."/>
            <person name="Dvorak P."/>
        </authorList>
    </citation>
    <scope>NUCLEOTIDE SEQUENCE [LARGE SCALE GENOMIC DNA]</scope>
    <source>
        <strain evidence="1 2">D2a</strain>
    </source>
</reference>
<dbReference type="RefSeq" id="WP_368009696.1">
    <property type="nucleotide sequence ID" value="NZ_JAMXFF010000085.1"/>
</dbReference>
<evidence type="ECO:0000313" key="1">
    <source>
        <dbReference type="EMBL" id="MCT7970276.1"/>
    </source>
</evidence>
<sequence length="135" mass="15176">MTTLTLSAPKCLGFFNQGLQDKLYPYLSNGERLTLDDAIRLIHLSSEGAWWSTQKGGNQGIGQLMANLEADSVDYVPFDGFDSDADEFRAVSLQLTEWLALARWSSELAECRVRDYERAKVAELAAQSPRNWEVK</sequence>
<accession>A0ABT2N2H6</accession>
<organism evidence="1 2">
    <name type="scientific">Laspinema palackyanum D2a</name>
    <dbReference type="NCBI Taxonomy" id="2953684"/>
    <lineage>
        <taxon>Bacteria</taxon>
        <taxon>Bacillati</taxon>
        <taxon>Cyanobacteriota</taxon>
        <taxon>Cyanophyceae</taxon>
        <taxon>Oscillatoriophycideae</taxon>
        <taxon>Oscillatoriales</taxon>
        <taxon>Laspinemataceae</taxon>
        <taxon>Laspinema</taxon>
        <taxon>Laspinema palackyanum</taxon>
    </lineage>
</organism>
<proteinExistence type="predicted"/>
<name>A0ABT2N2H6_9CYAN</name>
<dbReference type="EMBL" id="JAMXFF010000085">
    <property type="protein sequence ID" value="MCT7970276.1"/>
    <property type="molecule type" value="Genomic_DNA"/>
</dbReference>
<dbReference type="Proteomes" id="UP001525890">
    <property type="component" value="Unassembled WGS sequence"/>
</dbReference>
<keyword evidence="2" id="KW-1185">Reference proteome</keyword>
<gene>
    <name evidence="1" type="ORF">NG799_28575</name>
</gene>
<protein>
    <submittedName>
        <fullName evidence="1">Uncharacterized protein</fullName>
    </submittedName>
</protein>